<reference evidence="2 3" key="1">
    <citation type="submission" date="2012-04" db="EMBL/GenBank/DDBJ databases">
        <title>The Genome Sequence of Saprolegnia declina VS20.</title>
        <authorList>
            <consortium name="The Broad Institute Genome Sequencing Platform"/>
            <person name="Russ C."/>
            <person name="Nusbaum C."/>
            <person name="Tyler B."/>
            <person name="van West P."/>
            <person name="Dieguez-Uribeondo J."/>
            <person name="de Bruijn I."/>
            <person name="Tripathy S."/>
            <person name="Jiang R."/>
            <person name="Young S.K."/>
            <person name="Zeng Q."/>
            <person name="Gargeya S."/>
            <person name="Fitzgerald M."/>
            <person name="Haas B."/>
            <person name="Abouelleil A."/>
            <person name="Alvarado L."/>
            <person name="Arachchi H.M."/>
            <person name="Berlin A."/>
            <person name="Chapman S.B."/>
            <person name="Goldberg J."/>
            <person name="Griggs A."/>
            <person name="Gujja S."/>
            <person name="Hansen M."/>
            <person name="Howarth C."/>
            <person name="Imamovic A."/>
            <person name="Larimer J."/>
            <person name="McCowen C."/>
            <person name="Montmayeur A."/>
            <person name="Murphy C."/>
            <person name="Neiman D."/>
            <person name="Pearson M."/>
            <person name="Priest M."/>
            <person name="Roberts A."/>
            <person name="Saif S."/>
            <person name="Shea T."/>
            <person name="Sisk P."/>
            <person name="Sykes S."/>
            <person name="Wortman J."/>
            <person name="Nusbaum C."/>
            <person name="Birren B."/>
        </authorList>
    </citation>
    <scope>NUCLEOTIDE SEQUENCE [LARGE SCALE GENOMIC DNA]</scope>
    <source>
        <strain evidence="2 3">VS20</strain>
    </source>
</reference>
<evidence type="ECO:0000256" key="1">
    <source>
        <dbReference type="SAM" id="MobiDB-lite"/>
    </source>
</evidence>
<organism evidence="2 3">
    <name type="scientific">Saprolegnia diclina (strain VS20)</name>
    <dbReference type="NCBI Taxonomy" id="1156394"/>
    <lineage>
        <taxon>Eukaryota</taxon>
        <taxon>Sar</taxon>
        <taxon>Stramenopiles</taxon>
        <taxon>Oomycota</taxon>
        <taxon>Saprolegniomycetes</taxon>
        <taxon>Saprolegniales</taxon>
        <taxon>Saprolegniaceae</taxon>
        <taxon>Saprolegnia</taxon>
    </lineage>
</organism>
<dbReference type="Proteomes" id="UP000030762">
    <property type="component" value="Unassembled WGS sequence"/>
</dbReference>
<dbReference type="AlphaFoldDB" id="T0QZK0"/>
<dbReference type="VEuPathDB" id="FungiDB:SDRG_03652"/>
<dbReference type="OMA" id="GVHYAKR"/>
<sequence length="140" mass="15541">MACQRPQLHKMGVHYAKRKESLLEKVGLRTEYVAIDVDVDDGTMTWLNSQRTFALSDIVAAAWTHDRLVKLRVETADDVMTNSSSFRVQFDADHDLDAFLAEVGIHATSPGRGSFSSRRRKTSSGGRQSLLALLSSKSQS</sequence>
<dbReference type="EMBL" id="JH767139">
    <property type="protein sequence ID" value="EQC39450.1"/>
    <property type="molecule type" value="Genomic_DNA"/>
</dbReference>
<feature type="region of interest" description="Disordered" evidence="1">
    <location>
        <begin position="110"/>
        <end position="140"/>
    </location>
</feature>
<proteinExistence type="predicted"/>
<dbReference type="GeneID" id="19944379"/>
<feature type="compositionally biased region" description="Low complexity" evidence="1">
    <location>
        <begin position="123"/>
        <end position="140"/>
    </location>
</feature>
<evidence type="ECO:0000313" key="3">
    <source>
        <dbReference type="Proteomes" id="UP000030762"/>
    </source>
</evidence>
<evidence type="ECO:0000313" key="2">
    <source>
        <dbReference type="EMBL" id="EQC39450.1"/>
    </source>
</evidence>
<protein>
    <submittedName>
        <fullName evidence="2">Uncharacterized protein</fullName>
    </submittedName>
</protein>
<dbReference type="InParanoid" id="T0QZK0"/>
<keyword evidence="3" id="KW-1185">Reference proteome</keyword>
<dbReference type="RefSeq" id="XP_008607511.1">
    <property type="nucleotide sequence ID" value="XM_008609289.1"/>
</dbReference>
<dbReference type="OrthoDB" id="78912at2759"/>
<accession>T0QZK0</accession>
<gene>
    <name evidence="2" type="ORF">SDRG_03652</name>
</gene>
<name>T0QZK0_SAPDV</name>